<dbReference type="PATRIC" id="fig|1408189.4.peg.2136"/>
<evidence type="ECO:0000313" key="2">
    <source>
        <dbReference type="Proteomes" id="UP000058446"/>
    </source>
</evidence>
<proteinExistence type="predicted"/>
<dbReference type="EMBL" id="CP006841">
    <property type="protein sequence ID" value="ALA68046.1"/>
    <property type="molecule type" value="Genomic_DNA"/>
</dbReference>
<reference evidence="1 2" key="1">
    <citation type="submission" date="2013-10" db="EMBL/GenBank/DDBJ databases">
        <title>Complete genome sequence of Corynebacterium lactis DSM 45799(T), isolated from raw cow milk.</title>
        <authorList>
            <person name="Ruckert C."/>
            <person name="Albersmeier A."/>
            <person name="Lipski A."/>
            <person name="Kalinowski J."/>
        </authorList>
    </citation>
    <scope>NUCLEOTIDE SEQUENCE [LARGE SCALE GENOMIC DNA]</scope>
    <source>
        <strain evidence="1 2">RW2-5</strain>
    </source>
</reference>
<protein>
    <recommendedName>
        <fullName evidence="3">DUF4442 domain-containing protein</fullName>
    </recommendedName>
</protein>
<dbReference type="InterPro" id="IPR029069">
    <property type="entry name" value="HotDog_dom_sf"/>
</dbReference>
<name>A0A0K2H2U8_9CORY</name>
<dbReference type="RefSeq" id="WP_053412853.1">
    <property type="nucleotide sequence ID" value="NZ_CP006841.1"/>
</dbReference>
<sequence>MTIGPSLRRSLYKLAEKQISPGVVKLLMNIWPPLWGSGIRITDISEDWSTGRLELRLNRLTANMHGAAFGGALFSMTDVLFGTLVMQRLDVKKFEAWTRTGSFEFIRPGRRGAYLEVSVSDEMVEQILQETEGGYSTVISYTSVVRNPDGSLVGIGQQDLYVRRRGGDKPPANPNQQDHVAGENLIAAARTLARLGMRNLDNRDLLVQQERMARRCVTPEARAVAWLQGILELGEVTVDDYRAAGLPEVVLEALTSDTPSAHAQELLAEVVTARESLAKY</sequence>
<dbReference type="STRING" id="1408189.CLAC_10610"/>
<dbReference type="KEGG" id="clw:CLAC_10610"/>
<gene>
    <name evidence="1" type="ORF">CLAC_10610</name>
</gene>
<dbReference type="Gene3D" id="3.10.129.10">
    <property type="entry name" value="Hotdog Thioesterase"/>
    <property type="match status" value="1"/>
</dbReference>
<evidence type="ECO:0000313" key="1">
    <source>
        <dbReference type="EMBL" id="ALA68046.1"/>
    </source>
</evidence>
<dbReference type="SUPFAM" id="SSF54637">
    <property type="entry name" value="Thioesterase/thiol ester dehydrase-isomerase"/>
    <property type="match status" value="1"/>
</dbReference>
<dbReference type="Pfam" id="PF14539">
    <property type="entry name" value="DUF4442"/>
    <property type="match status" value="1"/>
</dbReference>
<accession>A0A0K2H2U8</accession>
<organism evidence="1 2">
    <name type="scientific">Corynebacterium lactis RW2-5</name>
    <dbReference type="NCBI Taxonomy" id="1408189"/>
    <lineage>
        <taxon>Bacteria</taxon>
        <taxon>Bacillati</taxon>
        <taxon>Actinomycetota</taxon>
        <taxon>Actinomycetes</taxon>
        <taxon>Mycobacteriales</taxon>
        <taxon>Corynebacteriaceae</taxon>
        <taxon>Corynebacterium</taxon>
    </lineage>
</organism>
<keyword evidence="2" id="KW-1185">Reference proteome</keyword>
<dbReference type="AlphaFoldDB" id="A0A0K2H2U8"/>
<dbReference type="Proteomes" id="UP000058446">
    <property type="component" value="Chromosome"/>
</dbReference>
<evidence type="ECO:0008006" key="3">
    <source>
        <dbReference type="Google" id="ProtNLM"/>
    </source>
</evidence>
<dbReference type="InterPro" id="IPR027961">
    <property type="entry name" value="DUF4442"/>
</dbReference>
<dbReference type="OrthoDB" id="9814774at2"/>